<organism evidence="2">
    <name type="scientific">uncultured Rubrobacteraceae bacterium</name>
    <dbReference type="NCBI Taxonomy" id="349277"/>
    <lineage>
        <taxon>Bacteria</taxon>
        <taxon>Bacillati</taxon>
        <taxon>Actinomycetota</taxon>
        <taxon>Rubrobacteria</taxon>
        <taxon>Rubrobacterales</taxon>
        <taxon>Rubrobacteraceae</taxon>
        <taxon>environmental samples</taxon>
    </lineage>
</organism>
<dbReference type="AlphaFoldDB" id="A0A6J4SDV9"/>
<feature type="region of interest" description="Disordered" evidence="1">
    <location>
        <begin position="1"/>
        <end position="158"/>
    </location>
</feature>
<evidence type="ECO:0000256" key="1">
    <source>
        <dbReference type="SAM" id="MobiDB-lite"/>
    </source>
</evidence>
<dbReference type="EMBL" id="CADCVM010000198">
    <property type="protein sequence ID" value="CAA9489985.1"/>
    <property type="molecule type" value="Genomic_DNA"/>
</dbReference>
<accession>A0A6J4SDV9</accession>
<reference evidence="2" key="1">
    <citation type="submission" date="2020-02" db="EMBL/GenBank/DDBJ databases">
        <authorList>
            <person name="Meier V. D."/>
        </authorList>
    </citation>
    <scope>NUCLEOTIDE SEQUENCE</scope>
    <source>
        <strain evidence="2">AVDCRST_MAG05</strain>
    </source>
</reference>
<feature type="compositionally biased region" description="Basic residues" evidence="1">
    <location>
        <begin position="52"/>
        <end position="62"/>
    </location>
</feature>
<evidence type="ECO:0000313" key="2">
    <source>
        <dbReference type="EMBL" id="CAA9489985.1"/>
    </source>
</evidence>
<name>A0A6J4SDV9_9ACTN</name>
<feature type="compositionally biased region" description="Low complexity" evidence="1">
    <location>
        <begin position="69"/>
        <end position="81"/>
    </location>
</feature>
<protein>
    <submittedName>
        <fullName evidence="2">Uncharacterized protein</fullName>
    </submittedName>
</protein>
<sequence>GLPRGGAGPLAEGRGPLQPLHRALQHVGAGAGRGRRRRRRGAVQGGPGLLAGRRRPRQRRVLHGGAGLARGQAGRSGPRGAAARRRPASARGGRGGRVHLQARPIPAGADPGHRPSAPDGEGFRGGLGPWQGDGSRAGRRVRPRRGGHRFGPGFSHFV</sequence>
<feature type="compositionally biased region" description="Basic residues" evidence="1">
    <location>
        <begin position="137"/>
        <end position="148"/>
    </location>
</feature>
<feature type="non-terminal residue" evidence="2">
    <location>
        <position position="1"/>
    </location>
</feature>
<feature type="non-terminal residue" evidence="2">
    <location>
        <position position="158"/>
    </location>
</feature>
<gene>
    <name evidence="2" type="ORF">AVDCRST_MAG05-1817</name>
</gene>
<proteinExistence type="predicted"/>